<dbReference type="SUPFAM" id="SSF52540">
    <property type="entry name" value="P-loop containing nucleoside triphosphate hydrolases"/>
    <property type="match status" value="1"/>
</dbReference>
<reference evidence="3" key="1">
    <citation type="journal article" date="2023" name="Insect Mol. Biol.">
        <title>Genome sequencing provides insights into the evolution of gene families encoding plant cell wall-degrading enzymes in longhorned beetles.</title>
        <authorList>
            <person name="Shin N.R."/>
            <person name="Okamura Y."/>
            <person name="Kirsch R."/>
            <person name="Pauchet Y."/>
        </authorList>
    </citation>
    <scope>NUCLEOTIDE SEQUENCE</scope>
    <source>
        <strain evidence="3">MMC_N1</strain>
    </source>
</reference>
<dbReference type="SMART" id="SM00175">
    <property type="entry name" value="RAB"/>
    <property type="match status" value="1"/>
</dbReference>
<evidence type="ECO:0000256" key="1">
    <source>
        <dbReference type="ARBA" id="ARBA00006270"/>
    </source>
</evidence>
<dbReference type="EMBL" id="JAPWTJ010000400">
    <property type="protein sequence ID" value="KAJ8978818.1"/>
    <property type="molecule type" value="Genomic_DNA"/>
</dbReference>
<dbReference type="InterPro" id="IPR001806">
    <property type="entry name" value="Small_GTPase"/>
</dbReference>
<dbReference type="InterPro" id="IPR005225">
    <property type="entry name" value="Small_GTP-bd"/>
</dbReference>
<organism evidence="3 4">
    <name type="scientific">Molorchus minor</name>
    <dbReference type="NCBI Taxonomy" id="1323400"/>
    <lineage>
        <taxon>Eukaryota</taxon>
        <taxon>Metazoa</taxon>
        <taxon>Ecdysozoa</taxon>
        <taxon>Arthropoda</taxon>
        <taxon>Hexapoda</taxon>
        <taxon>Insecta</taxon>
        <taxon>Pterygota</taxon>
        <taxon>Neoptera</taxon>
        <taxon>Endopterygota</taxon>
        <taxon>Coleoptera</taxon>
        <taxon>Polyphaga</taxon>
        <taxon>Cucujiformia</taxon>
        <taxon>Chrysomeloidea</taxon>
        <taxon>Cerambycidae</taxon>
        <taxon>Lamiinae</taxon>
        <taxon>Monochamini</taxon>
        <taxon>Molorchus</taxon>
    </lineage>
</organism>
<dbReference type="SMART" id="SM00176">
    <property type="entry name" value="RAN"/>
    <property type="match status" value="1"/>
</dbReference>
<sequence length="300" mass="32813">MKTIVGKVVVLGYQGVGKTSTVIRYVENTFTKNIAPTVGASFFTCKINIEGTLVTLQIWDTAGQERFKAMVPMFYRNANAALLLFDITSKTSFESMKGWVTELRGNVDDPMVLVVVGNKVDMAEVRQVSNDEAMQYSRSIDASYLECSAKTDQAVYACLPDSMYYALNCSTKKYLQCDPLQNASPLTHVILGVLNRAFKDDATHCSAGQVLFVKFVTLKTDISVGKRGKNDVGVALIFEKVALGLLKLSGDDDSDTLKVYNNEIMATSSELEPTDTANEETVNLSINSIAHGNSVGWNCC</sequence>
<dbReference type="SMART" id="SM00174">
    <property type="entry name" value="RHO"/>
    <property type="match status" value="1"/>
</dbReference>
<dbReference type="Gene3D" id="3.40.50.300">
    <property type="entry name" value="P-loop containing nucleotide triphosphate hydrolases"/>
    <property type="match status" value="1"/>
</dbReference>
<keyword evidence="2" id="KW-0547">Nucleotide-binding</keyword>
<dbReference type="NCBIfam" id="TIGR00231">
    <property type="entry name" value="small_GTP"/>
    <property type="match status" value="1"/>
</dbReference>
<dbReference type="InterPro" id="IPR027417">
    <property type="entry name" value="P-loop_NTPase"/>
</dbReference>
<dbReference type="CDD" id="cd00154">
    <property type="entry name" value="Rab"/>
    <property type="match status" value="1"/>
</dbReference>
<evidence type="ECO:0000313" key="4">
    <source>
        <dbReference type="Proteomes" id="UP001162164"/>
    </source>
</evidence>
<dbReference type="Proteomes" id="UP001162164">
    <property type="component" value="Unassembled WGS sequence"/>
</dbReference>
<proteinExistence type="inferred from homology"/>
<dbReference type="PANTHER" id="PTHR47978">
    <property type="match status" value="1"/>
</dbReference>
<comment type="similarity">
    <text evidence="1">Belongs to the small GTPase superfamily. Rab family.</text>
</comment>
<dbReference type="PROSITE" id="PS51421">
    <property type="entry name" value="RAS"/>
    <property type="match status" value="1"/>
</dbReference>
<evidence type="ECO:0000256" key="2">
    <source>
        <dbReference type="ARBA" id="ARBA00022741"/>
    </source>
</evidence>
<comment type="caution">
    <text evidence="3">The sequence shown here is derived from an EMBL/GenBank/DDBJ whole genome shotgun (WGS) entry which is preliminary data.</text>
</comment>
<name>A0ABQ9JMG4_9CUCU</name>
<evidence type="ECO:0000313" key="3">
    <source>
        <dbReference type="EMBL" id="KAJ8978818.1"/>
    </source>
</evidence>
<dbReference type="PRINTS" id="PR00449">
    <property type="entry name" value="RASTRNSFRMNG"/>
</dbReference>
<protein>
    <submittedName>
        <fullName evidence="3">Uncharacterized protein</fullName>
    </submittedName>
</protein>
<dbReference type="Pfam" id="PF00071">
    <property type="entry name" value="Ras"/>
    <property type="match status" value="1"/>
</dbReference>
<keyword evidence="4" id="KW-1185">Reference proteome</keyword>
<dbReference type="PROSITE" id="PS51420">
    <property type="entry name" value="RHO"/>
    <property type="match status" value="1"/>
</dbReference>
<gene>
    <name evidence="3" type="ORF">NQ317_018908</name>
</gene>
<dbReference type="SMART" id="SM00173">
    <property type="entry name" value="RAS"/>
    <property type="match status" value="1"/>
</dbReference>
<accession>A0ABQ9JMG4</accession>
<dbReference type="PROSITE" id="PS51419">
    <property type="entry name" value="RAB"/>
    <property type="match status" value="1"/>
</dbReference>